<keyword evidence="9" id="KW-1185">Reference proteome</keyword>
<dbReference type="SUPFAM" id="SSF52788">
    <property type="entry name" value="Phosphotyrosine protein phosphatases I"/>
    <property type="match status" value="1"/>
</dbReference>
<dbReference type="STRING" id="553311.SAMN05216231_3584"/>
<accession>A0A1H1G9U2</accession>
<evidence type="ECO:0000256" key="1">
    <source>
        <dbReference type="ARBA" id="ARBA00011063"/>
    </source>
</evidence>
<evidence type="ECO:0000259" key="7">
    <source>
        <dbReference type="SMART" id="SM00226"/>
    </source>
</evidence>
<feature type="active site" description="Nucleophile" evidence="6">
    <location>
        <position position="8"/>
    </location>
</feature>
<dbReference type="GO" id="GO:0004725">
    <property type="term" value="F:protein tyrosine phosphatase activity"/>
    <property type="evidence" value="ECO:0007669"/>
    <property type="project" value="UniProtKB-EC"/>
</dbReference>
<dbReference type="FunFam" id="3.40.50.2300:FF:000113">
    <property type="entry name" value="Low molecular weight protein-tyrosine-phosphatase"/>
    <property type="match status" value="1"/>
</dbReference>
<dbReference type="Gene3D" id="3.40.50.2300">
    <property type="match status" value="1"/>
</dbReference>
<organism evidence="8 9">
    <name type="scientific">Virgibacillus salinus</name>
    <dbReference type="NCBI Taxonomy" id="553311"/>
    <lineage>
        <taxon>Bacteria</taxon>
        <taxon>Bacillati</taxon>
        <taxon>Bacillota</taxon>
        <taxon>Bacilli</taxon>
        <taxon>Bacillales</taxon>
        <taxon>Bacillaceae</taxon>
        <taxon>Virgibacillus</taxon>
    </lineage>
</organism>
<evidence type="ECO:0000256" key="2">
    <source>
        <dbReference type="ARBA" id="ARBA00013064"/>
    </source>
</evidence>
<dbReference type="SMART" id="SM00226">
    <property type="entry name" value="LMWPc"/>
    <property type="match status" value="1"/>
</dbReference>
<sequence length="156" mass="17981">MIRVLFVCLGNICRSPMAEAVFRDLVDKENLTDRIDADSGGIGDWHSGESPHKGTRELLDKYQIGYKEIKARQVNLSDWGDFDYIIAMDEQNRKDMQNLSNKAGDAKLAKLMDFVQDPQEENIPDPYYTGNFDYTYELISEGCNELLRYIRTENNI</sequence>
<dbReference type="AlphaFoldDB" id="A0A1H1G9U2"/>
<evidence type="ECO:0000313" key="8">
    <source>
        <dbReference type="EMBL" id="SDR09839.1"/>
    </source>
</evidence>
<comment type="similarity">
    <text evidence="1">Belongs to the low molecular weight phosphotyrosine protein phosphatase family.</text>
</comment>
<dbReference type="InterPro" id="IPR017867">
    <property type="entry name" value="Tyr_phospatase_low_mol_wt"/>
</dbReference>
<feature type="active site" description="Proton donor" evidence="6">
    <location>
        <position position="125"/>
    </location>
</feature>
<name>A0A1H1G9U2_9BACI</name>
<proteinExistence type="inferred from homology"/>
<keyword evidence="4" id="KW-0904">Protein phosphatase</keyword>
<dbReference type="Proteomes" id="UP000199444">
    <property type="component" value="Unassembled WGS sequence"/>
</dbReference>
<dbReference type="InterPro" id="IPR023485">
    <property type="entry name" value="Ptyr_pPase"/>
</dbReference>
<evidence type="ECO:0000256" key="6">
    <source>
        <dbReference type="PIRSR" id="PIRSR617867-1"/>
    </source>
</evidence>
<dbReference type="Pfam" id="PF01451">
    <property type="entry name" value="LMWPc"/>
    <property type="match status" value="1"/>
</dbReference>
<keyword evidence="3" id="KW-0378">Hydrolase</keyword>
<evidence type="ECO:0000256" key="3">
    <source>
        <dbReference type="ARBA" id="ARBA00022801"/>
    </source>
</evidence>
<protein>
    <recommendedName>
        <fullName evidence="2">protein-tyrosine-phosphatase</fullName>
        <ecNumber evidence="2">3.1.3.48</ecNumber>
    </recommendedName>
</protein>
<dbReference type="RefSeq" id="WP_092494301.1">
    <property type="nucleotide sequence ID" value="NZ_FNKD01000005.1"/>
</dbReference>
<dbReference type="PANTHER" id="PTHR11717:SF7">
    <property type="entry name" value="LOW MOLECULAR WEIGHT PHOSPHOTYROSINE PROTEIN PHOSPHATASE"/>
    <property type="match status" value="1"/>
</dbReference>
<dbReference type="InterPro" id="IPR036196">
    <property type="entry name" value="Ptyr_pPase_sf"/>
</dbReference>
<dbReference type="CDD" id="cd16343">
    <property type="entry name" value="LMWPTP"/>
    <property type="match status" value="1"/>
</dbReference>
<dbReference type="PRINTS" id="PR00719">
    <property type="entry name" value="LMWPTPASE"/>
</dbReference>
<comment type="catalytic activity">
    <reaction evidence="5">
        <text>O-phospho-L-tyrosyl-[protein] + H2O = L-tyrosyl-[protein] + phosphate</text>
        <dbReference type="Rhea" id="RHEA:10684"/>
        <dbReference type="Rhea" id="RHEA-COMP:10136"/>
        <dbReference type="Rhea" id="RHEA-COMP:20101"/>
        <dbReference type="ChEBI" id="CHEBI:15377"/>
        <dbReference type="ChEBI" id="CHEBI:43474"/>
        <dbReference type="ChEBI" id="CHEBI:46858"/>
        <dbReference type="ChEBI" id="CHEBI:61978"/>
        <dbReference type="EC" id="3.1.3.48"/>
    </reaction>
</comment>
<feature type="active site" evidence="6">
    <location>
        <position position="14"/>
    </location>
</feature>
<reference evidence="8 9" key="1">
    <citation type="submission" date="2016-10" db="EMBL/GenBank/DDBJ databases">
        <authorList>
            <person name="de Groot N.N."/>
        </authorList>
    </citation>
    <scope>NUCLEOTIDE SEQUENCE [LARGE SCALE GENOMIC DNA]</scope>
    <source>
        <strain evidence="8 9">CGMCC 1.10449</strain>
    </source>
</reference>
<dbReference type="PANTHER" id="PTHR11717">
    <property type="entry name" value="LOW MOLECULAR WEIGHT PROTEIN TYROSINE PHOSPHATASE"/>
    <property type="match status" value="1"/>
</dbReference>
<feature type="domain" description="Phosphotyrosine protein phosphatase I" evidence="7">
    <location>
        <begin position="2"/>
        <end position="149"/>
    </location>
</feature>
<evidence type="ECO:0000313" key="9">
    <source>
        <dbReference type="Proteomes" id="UP000199444"/>
    </source>
</evidence>
<dbReference type="InterPro" id="IPR050438">
    <property type="entry name" value="LMW_PTPase"/>
</dbReference>
<dbReference type="EMBL" id="FNKD01000005">
    <property type="protein sequence ID" value="SDR09839.1"/>
    <property type="molecule type" value="Genomic_DNA"/>
</dbReference>
<evidence type="ECO:0000256" key="5">
    <source>
        <dbReference type="ARBA" id="ARBA00051722"/>
    </source>
</evidence>
<dbReference type="EC" id="3.1.3.48" evidence="2"/>
<gene>
    <name evidence="8" type="ORF">SAMN05216231_3584</name>
</gene>
<evidence type="ECO:0000256" key="4">
    <source>
        <dbReference type="ARBA" id="ARBA00022912"/>
    </source>
</evidence>